<feature type="domain" description="GAG-pre-integrase" evidence="1">
    <location>
        <begin position="160"/>
        <end position="202"/>
    </location>
</feature>
<reference evidence="4" key="2">
    <citation type="submission" date="2025-08" db="UniProtKB">
        <authorList>
            <consortium name="RefSeq"/>
        </authorList>
    </citation>
    <scope>IDENTIFICATION</scope>
</reference>
<gene>
    <name evidence="4" type="primary">LOC107881689</name>
</gene>
<evidence type="ECO:0000259" key="2">
    <source>
        <dbReference type="Pfam" id="PF22936"/>
    </source>
</evidence>
<dbReference type="Pfam" id="PF22936">
    <property type="entry name" value="Pol_BBD"/>
    <property type="match status" value="1"/>
</dbReference>
<name>A0ABM1LVU1_PRUMU</name>
<dbReference type="GeneID" id="107881689"/>
<dbReference type="InterPro" id="IPR025724">
    <property type="entry name" value="GAG-pre-integrase_dom"/>
</dbReference>
<dbReference type="Pfam" id="PF13976">
    <property type="entry name" value="gag_pre-integrs"/>
    <property type="match status" value="1"/>
</dbReference>
<evidence type="ECO:0000313" key="3">
    <source>
        <dbReference type="Proteomes" id="UP000694861"/>
    </source>
</evidence>
<protein>
    <submittedName>
        <fullName evidence="4">Uncharacterized protein LOC107881689</fullName>
    </submittedName>
</protein>
<dbReference type="RefSeq" id="XP_016651518.1">
    <property type="nucleotide sequence ID" value="XM_016796032.1"/>
</dbReference>
<evidence type="ECO:0000259" key="1">
    <source>
        <dbReference type="Pfam" id="PF13976"/>
    </source>
</evidence>
<accession>A0ABM1LVU1</accession>
<keyword evidence="3" id="KW-1185">Reference proteome</keyword>
<evidence type="ECO:0000313" key="4">
    <source>
        <dbReference type="RefSeq" id="XP_016651518.1"/>
    </source>
</evidence>
<dbReference type="Proteomes" id="UP000694861">
    <property type="component" value="Linkage group LG8"/>
</dbReference>
<sequence>MIRDCHGNKNVQKLNYANQVEETSTLFYACNAATDVKVNHSWYIDSGCSNHMTGDERLLVNIQRNLTSKVKMGTGEIVPVAGKGTLVIDTKLGRKHIQEVMLVPGIEENLLIIGQMMEHGYYLVFRGNVVNIYDAWSLDNLIVRVQMTNNKCFPLTMMSTSDLALKASVTHCLQTWHKRLGHIYERSIKMLESQDMVHGLPHLG</sequence>
<dbReference type="InterPro" id="IPR054722">
    <property type="entry name" value="PolX-like_BBD"/>
</dbReference>
<organism evidence="3 4">
    <name type="scientific">Prunus mume</name>
    <name type="common">Japanese apricot</name>
    <name type="synonym">Armeniaca mume</name>
    <dbReference type="NCBI Taxonomy" id="102107"/>
    <lineage>
        <taxon>Eukaryota</taxon>
        <taxon>Viridiplantae</taxon>
        <taxon>Streptophyta</taxon>
        <taxon>Embryophyta</taxon>
        <taxon>Tracheophyta</taxon>
        <taxon>Spermatophyta</taxon>
        <taxon>Magnoliopsida</taxon>
        <taxon>eudicotyledons</taxon>
        <taxon>Gunneridae</taxon>
        <taxon>Pentapetalae</taxon>
        <taxon>rosids</taxon>
        <taxon>fabids</taxon>
        <taxon>Rosales</taxon>
        <taxon>Rosaceae</taxon>
        <taxon>Amygdaloideae</taxon>
        <taxon>Amygdaleae</taxon>
        <taxon>Prunus</taxon>
    </lineage>
</organism>
<proteinExistence type="predicted"/>
<feature type="domain" description="Retrovirus-related Pol polyprotein from transposon TNT 1-94-like beta-barrel" evidence="2">
    <location>
        <begin position="42"/>
        <end position="121"/>
    </location>
</feature>
<reference evidence="3" key="1">
    <citation type="journal article" date="2012" name="Nat. Commun.">
        <title>The genome of Prunus mume.</title>
        <authorList>
            <person name="Zhang Q."/>
            <person name="Chen W."/>
            <person name="Sun L."/>
            <person name="Zhao F."/>
            <person name="Huang B."/>
            <person name="Yang W."/>
            <person name="Tao Y."/>
            <person name="Wang J."/>
            <person name="Yuan Z."/>
            <person name="Fan G."/>
            <person name="Xing Z."/>
            <person name="Han C."/>
            <person name="Pan H."/>
            <person name="Zhong X."/>
            <person name="Shi W."/>
            <person name="Liang X."/>
            <person name="Du D."/>
            <person name="Sun F."/>
            <person name="Xu Z."/>
            <person name="Hao R."/>
            <person name="Lv T."/>
            <person name="Lv Y."/>
            <person name="Zheng Z."/>
            <person name="Sun M."/>
            <person name="Luo L."/>
            <person name="Cai M."/>
            <person name="Gao Y."/>
            <person name="Wang J."/>
            <person name="Yin Y."/>
            <person name="Xu X."/>
            <person name="Cheng T."/>
            <person name="Wang J."/>
        </authorList>
    </citation>
    <scope>NUCLEOTIDE SEQUENCE [LARGE SCALE GENOMIC DNA]</scope>
</reference>